<dbReference type="EMBL" id="JACCQK010000173">
    <property type="protein sequence ID" value="MBG0779005.1"/>
    <property type="molecule type" value="Genomic_DNA"/>
</dbReference>
<protein>
    <submittedName>
        <fullName evidence="2">Uncharacterized protein</fullName>
    </submittedName>
</protein>
<evidence type="ECO:0000313" key="2">
    <source>
        <dbReference type="EMBL" id="MBG0779005.1"/>
    </source>
</evidence>
<dbReference type="AlphaFoldDB" id="A0A931CU87"/>
<gene>
    <name evidence="2" type="ORF">H0S81_03670</name>
</gene>
<sequence>MISRSTVSILNLKPVTRSMCYDFYKKINLELHSPEAIRESVSWWQDNKDKLNELWWVLNYYSESLDPERELRAHVEHHLDTLALEKTAAQEPPYAPDSTTELELS</sequence>
<evidence type="ECO:0000313" key="3">
    <source>
        <dbReference type="Proteomes" id="UP000706172"/>
    </source>
</evidence>
<reference evidence="2" key="1">
    <citation type="submission" date="2020-07" db="EMBL/GenBank/DDBJ databases">
        <title>Severe corrosion of carbon steel in oil field produced water can be linked to methanogenic archaea containing a special type of NiFe hydrogenase.</title>
        <authorList>
            <person name="Lahme S."/>
            <person name="Mand J."/>
            <person name="Longwell J."/>
            <person name="Smith R."/>
            <person name="Enning D."/>
        </authorList>
    </citation>
    <scope>NUCLEOTIDE SEQUENCE</scope>
    <source>
        <strain evidence="2">MIC098Bin6</strain>
    </source>
</reference>
<accession>A0A931CU87</accession>
<name>A0A931CU87_9BACT</name>
<dbReference type="Proteomes" id="UP000706172">
    <property type="component" value="Unassembled WGS sequence"/>
</dbReference>
<feature type="region of interest" description="Disordered" evidence="1">
    <location>
        <begin position="86"/>
        <end position="105"/>
    </location>
</feature>
<organism evidence="2 3">
    <name type="scientific">Desulfotignum balticum</name>
    <dbReference type="NCBI Taxonomy" id="115781"/>
    <lineage>
        <taxon>Bacteria</taxon>
        <taxon>Pseudomonadati</taxon>
        <taxon>Thermodesulfobacteriota</taxon>
        <taxon>Desulfobacteria</taxon>
        <taxon>Desulfobacterales</taxon>
        <taxon>Desulfobacteraceae</taxon>
        <taxon>Desulfotignum</taxon>
    </lineage>
</organism>
<evidence type="ECO:0000256" key="1">
    <source>
        <dbReference type="SAM" id="MobiDB-lite"/>
    </source>
</evidence>
<proteinExistence type="predicted"/>
<comment type="caution">
    <text evidence="2">The sequence shown here is derived from an EMBL/GenBank/DDBJ whole genome shotgun (WGS) entry which is preliminary data.</text>
</comment>